<dbReference type="CDD" id="cd04301">
    <property type="entry name" value="NAT_SF"/>
    <property type="match status" value="1"/>
</dbReference>
<gene>
    <name evidence="4" type="ORF">P8935_19420</name>
</gene>
<keyword evidence="1" id="KW-0808">Transferase</keyword>
<protein>
    <submittedName>
        <fullName evidence="4">GNAT family N-acetyltransferase</fullName>
    </submittedName>
</protein>
<organism evidence="4">
    <name type="scientific">Telmatobacter sp. DSM 110680</name>
    <dbReference type="NCBI Taxonomy" id="3036704"/>
    <lineage>
        <taxon>Bacteria</taxon>
        <taxon>Pseudomonadati</taxon>
        <taxon>Acidobacteriota</taxon>
        <taxon>Terriglobia</taxon>
        <taxon>Terriglobales</taxon>
        <taxon>Acidobacteriaceae</taxon>
        <taxon>Telmatobacter</taxon>
    </lineage>
</organism>
<dbReference type="SUPFAM" id="SSF55729">
    <property type="entry name" value="Acyl-CoA N-acyltransferases (Nat)"/>
    <property type="match status" value="1"/>
</dbReference>
<dbReference type="GO" id="GO:0016747">
    <property type="term" value="F:acyltransferase activity, transferring groups other than amino-acyl groups"/>
    <property type="evidence" value="ECO:0007669"/>
    <property type="project" value="InterPro"/>
</dbReference>
<evidence type="ECO:0000256" key="1">
    <source>
        <dbReference type="ARBA" id="ARBA00022679"/>
    </source>
</evidence>
<dbReference type="InterPro" id="IPR000182">
    <property type="entry name" value="GNAT_dom"/>
</dbReference>
<evidence type="ECO:0000256" key="2">
    <source>
        <dbReference type="ARBA" id="ARBA00023315"/>
    </source>
</evidence>
<dbReference type="EMBL" id="CP121196">
    <property type="protein sequence ID" value="XBH16732.1"/>
    <property type="molecule type" value="Genomic_DNA"/>
</dbReference>
<feature type="domain" description="N-acetyltransferase" evidence="3">
    <location>
        <begin position="9"/>
        <end position="172"/>
    </location>
</feature>
<evidence type="ECO:0000313" key="4">
    <source>
        <dbReference type="EMBL" id="XBH16732.1"/>
    </source>
</evidence>
<name>A0AAU7DFG1_9BACT</name>
<proteinExistence type="predicted"/>
<dbReference type="InterPro" id="IPR050832">
    <property type="entry name" value="Bact_Acetyltransf"/>
</dbReference>
<reference evidence="4" key="1">
    <citation type="submission" date="2023-03" db="EMBL/GenBank/DDBJ databases">
        <title>Edaphobacter sp.</title>
        <authorList>
            <person name="Huber K.J."/>
            <person name="Papendorf J."/>
            <person name="Pilke C."/>
            <person name="Bunk B."/>
            <person name="Sproeer C."/>
            <person name="Pester M."/>
        </authorList>
    </citation>
    <scope>NUCLEOTIDE SEQUENCE</scope>
    <source>
        <strain evidence="4">DSM 110680</strain>
    </source>
</reference>
<dbReference type="Gene3D" id="3.40.630.30">
    <property type="match status" value="1"/>
</dbReference>
<dbReference type="PROSITE" id="PS51186">
    <property type="entry name" value="GNAT"/>
    <property type="match status" value="1"/>
</dbReference>
<evidence type="ECO:0000259" key="3">
    <source>
        <dbReference type="PROSITE" id="PS51186"/>
    </source>
</evidence>
<dbReference type="RefSeq" id="WP_348261961.1">
    <property type="nucleotide sequence ID" value="NZ_CP121196.1"/>
</dbReference>
<sequence>MPAHPQSEVVIRPATPQDAAVCGDICYRAFAAINAAHNFPCDFPHTEAAAGVITGMFSAPGMYCVVAESNGRILGSNCLDERSIIHGIGPITVDPDTQNHGVGRKLMEAVIERSHKRGAAGIRLVQAAFHNRSLSLYASLGFDVREPLSVMQGRTRDRSVPGCTVRPATPADLQACNALSHRVHGFDRGTDLAQAIQQGTALVTERGGCITAYSSHLAFFGHTTAESNMDLQALIASVDSFAGSGILVPSRNAKLFRWCLGNGLRVVAPMTLMSTGLYNEPAGAFLPSVLF</sequence>
<accession>A0AAU7DFG1</accession>
<dbReference type="Pfam" id="PF00583">
    <property type="entry name" value="Acetyltransf_1"/>
    <property type="match status" value="1"/>
</dbReference>
<dbReference type="PANTHER" id="PTHR43877">
    <property type="entry name" value="AMINOALKYLPHOSPHONATE N-ACETYLTRANSFERASE-RELATED-RELATED"/>
    <property type="match status" value="1"/>
</dbReference>
<dbReference type="InterPro" id="IPR016181">
    <property type="entry name" value="Acyl_CoA_acyltransferase"/>
</dbReference>
<dbReference type="AlphaFoldDB" id="A0AAU7DFG1"/>
<keyword evidence="2" id="KW-0012">Acyltransferase</keyword>